<dbReference type="EMBL" id="JAHRIO010003130">
    <property type="protein sequence ID" value="MEQ2159716.1"/>
    <property type="molecule type" value="Genomic_DNA"/>
</dbReference>
<gene>
    <name evidence="1" type="ORF">GOODEAATRI_025947</name>
</gene>
<proteinExistence type="predicted"/>
<organism evidence="1 2">
    <name type="scientific">Goodea atripinnis</name>
    <dbReference type="NCBI Taxonomy" id="208336"/>
    <lineage>
        <taxon>Eukaryota</taxon>
        <taxon>Metazoa</taxon>
        <taxon>Chordata</taxon>
        <taxon>Craniata</taxon>
        <taxon>Vertebrata</taxon>
        <taxon>Euteleostomi</taxon>
        <taxon>Actinopterygii</taxon>
        <taxon>Neopterygii</taxon>
        <taxon>Teleostei</taxon>
        <taxon>Neoteleostei</taxon>
        <taxon>Acanthomorphata</taxon>
        <taxon>Ovalentaria</taxon>
        <taxon>Atherinomorphae</taxon>
        <taxon>Cyprinodontiformes</taxon>
        <taxon>Goodeidae</taxon>
        <taxon>Goodea</taxon>
    </lineage>
</organism>
<evidence type="ECO:0000313" key="1">
    <source>
        <dbReference type="EMBL" id="MEQ2159716.1"/>
    </source>
</evidence>
<dbReference type="Proteomes" id="UP001476798">
    <property type="component" value="Unassembled WGS sequence"/>
</dbReference>
<sequence length="79" mass="8318">MLGRSDIAGNATITLVLRTCSCDHCLGAVLQSSLFYPLGGLNIGHFLSLPAVHTMQGGGLPDVLWDLCCFIMDVGSDAH</sequence>
<name>A0ABV0ML59_9TELE</name>
<protein>
    <submittedName>
        <fullName evidence="1">Uncharacterized protein</fullName>
    </submittedName>
</protein>
<reference evidence="1 2" key="1">
    <citation type="submission" date="2021-06" db="EMBL/GenBank/DDBJ databases">
        <authorList>
            <person name="Palmer J.M."/>
        </authorList>
    </citation>
    <scope>NUCLEOTIDE SEQUENCE [LARGE SCALE GENOMIC DNA]</scope>
    <source>
        <strain evidence="1 2">GA_2019</strain>
        <tissue evidence="1">Muscle</tissue>
    </source>
</reference>
<keyword evidence="2" id="KW-1185">Reference proteome</keyword>
<comment type="caution">
    <text evidence="1">The sequence shown here is derived from an EMBL/GenBank/DDBJ whole genome shotgun (WGS) entry which is preliminary data.</text>
</comment>
<accession>A0ABV0ML59</accession>
<feature type="non-terminal residue" evidence="1">
    <location>
        <position position="79"/>
    </location>
</feature>
<evidence type="ECO:0000313" key="2">
    <source>
        <dbReference type="Proteomes" id="UP001476798"/>
    </source>
</evidence>